<organism evidence="11 12">
    <name type="scientific">Desulfovibrio ferrophilus</name>
    <dbReference type="NCBI Taxonomy" id="241368"/>
    <lineage>
        <taxon>Bacteria</taxon>
        <taxon>Pseudomonadati</taxon>
        <taxon>Thermodesulfobacteriota</taxon>
        <taxon>Desulfovibrionia</taxon>
        <taxon>Desulfovibrionales</taxon>
        <taxon>Desulfovibrionaceae</taxon>
        <taxon>Desulfovibrio</taxon>
    </lineage>
</organism>
<evidence type="ECO:0000256" key="7">
    <source>
        <dbReference type="ARBA" id="ARBA00022840"/>
    </source>
</evidence>
<dbReference type="NCBIfam" id="TIGR03263">
    <property type="entry name" value="guanyl_kin"/>
    <property type="match status" value="1"/>
</dbReference>
<keyword evidence="9" id="KW-0963">Cytoplasm</keyword>
<dbReference type="Pfam" id="PF00625">
    <property type="entry name" value="Guanylate_kin"/>
    <property type="match status" value="1"/>
</dbReference>
<feature type="binding site" evidence="9">
    <location>
        <begin position="13"/>
        <end position="20"/>
    </location>
    <ligand>
        <name>ATP</name>
        <dbReference type="ChEBI" id="CHEBI:30616"/>
    </ligand>
</feature>
<dbReference type="HAMAP" id="MF_00328">
    <property type="entry name" value="Guanylate_kinase"/>
    <property type="match status" value="1"/>
</dbReference>
<evidence type="ECO:0000256" key="8">
    <source>
        <dbReference type="ARBA" id="ARBA00030128"/>
    </source>
</evidence>
<dbReference type="GO" id="GO:0004385">
    <property type="term" value="F:GMP kinase activity"/>
    <property type="evidence" value="ECO:0007669"/>
    <property type="project" value="UniProtKB-UniRule"/>
</dbReference>
<evidence type="ECO:0000259" key="10">
    <source>
        <dbReference type="PROSITE" id="PS50052"/>
    </source>
</evidence>
<dbReference type="InterPro" id="IPR017665">
    <property type="entry name" value="Guanylate_kinase"/>
</dbReference>
<dbReference type="SMART" id="SM00072">
    <property type="entry name" value="GuKc"/>
    <property type="match status" value="1"/>
</dbReference>
<comment type="subcellular location">
    <subcellularLocation>
        <location evidence="9">Cytoplasm</location>
    </subcellularLocation>
</comment>
<dbReference type="PANTHER" id="PTHR23117">
    <property type="entry name" value="GUANYLATE KINASE-RELATED"/>
    <property type="match status" value="1"/>
</dbReference>
<dbReference type="GO" id="GO:0005524">
    <property type="term" value="F:ATP binding"/>
    <property type="evidence" value="ECO:0007669"/>
    <property type="project" value="UniProtKB-UniRule"/>
</dbReference>
<dbReference type="CDD" id="cd00071">
    <property type="entry name" value="GMPK"/>
    <property type="match status" value="1"/>
</dbReference>
<keyword evidence="4 9" id="KW-0808">Transferase</keyword>
<feature type="domain" description="Guanylate kinase-like" evidence="10">
    <location>
        <begin position="6"/>
        <end position="184"/>
    </location>
</feature>
<dbReference type="InterPro" id="IPR027417">
    <property type="entry name" value="P-loop_NTPase"/>
</dbReference>
<dbReference type="Gene3D" id="3.30.63.10">
    <property type="entry name" value="Guanylate Kinase phosphate binding domain"/>
    <property type="match status" value="1"/>
</dbReference>
<dbReference type="InterPro" id="IPR008145">
    <property type="entry name" value="GK/Ca_channel_bsu"/>
</dbReference>
<evidence type="ECO:0000256" key="9">
    <source>
        <dbReference type="HAMAP-Rule" id="MF_00328"/>
    </source>
</evidence>
<comment type="catalytic activity">
    <reaction evidence="9">
        <text>GMP + ATP = GDP + ADP</text>
        <dbReference type="Rhea" id="RHEA:20780"/>
        <dbReference type="ChEBI" id="CHEBI:30616"/>
        <dbReference type="ChEBI" id="CHEBI:58115"/>
        <dbReference type="ChEBI" id="CHEBI:58189"/>
        <dbReference type="ChEBI" id="CHEBI:456216"/>
        <dbReference type="EC" id="2.7.4.8"/>
    </reaction>
</comment>
<dbReference type="Gene3D" id="3.40.50.300">
    <property type="entry name" value="P-loop containing nucleotide triphosphate hydrolases"/>
    <property type="match status" value="1"/>
</dbReference>
<keyword evidence="7 9" id="KW-0067">ATP-binding</keyword>
<dbReference type="PANTHER" id="PTHR23117:SF13">
    <property type="entry name" value="GUANYLATE KINASE"/>
    <property type="match status" value="1"/>
</dbReference>
<comment type="function">
    <text evidence="9">Essential for recycling GMP and indirectly, cGMP.</text>
</comment>
<dbReference type="FunFam" id="3.30.63.10:FF:000002">
    <property type="entry name" value="Guanylate kinase 1"/>
    <property type="match status" value="1"/>
</dbReference>
<evidence type="ECO:0000256" key="4">
    <source>
        <dbReference type="ARBA" id="ARBA00022679"/>
    </source>
</evidence>
<proteinExistence type="inferred from homology"/>
<dbReference type="InterPro" id="IPR020590">
    <property type="entry name" value="Guanylate_kinase_CS"/>
</dbReference>
<keyword evidence="12" id="KW-1185">Reference proteome</keyword>
<accession>A0A2Z6AV97</accession>
<gene>
    <name evidence="9" type="primary">gmk</name>
    <name evidence="11" type="ORF">DFE_0427</name>
</gene>
<keyword evidence="5 9" id="KW-0547">Nucleotide-binding</keyword>
<dbReference type="Proteomes" id="UP000269883">
    <property type="component" value="Chromosome"/>
</dbReference>
<reference evidence="11 12" key="1">
    <citation type="journal article" date="2018" name="Sci. Adv.">
        <title>Multi-heme cytochromes provide a pathway for survival in energy-limited environments.</title>
        <authorList>
            <person name="Deng X."/>
            <person name="Dohmae N."/>
            <person name="Nealson K.H."/>
            <person name="Hashimoto K."/>
            <person name="Okamoto A."/>
        </authorList>
    </citation>
    <scope>NUCLEOTIDE SEQUENCE [LARGE SCALE GENOMIC DNA]</scope>
    <source>
        <strain evidence="11 12">IS5</strain>
    </source>
</reference>
<name>A0A2Z6AV97_9BACT</name>
<dbReference type="KEGG" id="dfl:DFE_0427"/>
<protein>
    <recommendedName>
        <fullName evidence="3 9">Guanylate kinase</fullName>
        <ecNumber evidence="2 9">2.7.4.8</ecNumber>
    </recommendedName>
    <alternativeName>
        <fullName evidence="8 9">GMP kinase</fullName>
    </alternativeName>
</protein>
<dbReference type="PROSITE" id="PS00856">
    <property type="entry name" value="GUANYLATE_KINASE_1"/>
    <property type="match status" value="1"/>
</dbReference>
<dbReference type="InterPro" id="IPR008144">
    <property type="entry name" value="Guanylate_kin-like_dom"/>
</dbReference>
<evidence type="ECO:0000256" key="2">
    <source>
        <dbReference type="ARBA" id="ARBA00012961"/>
    </source>
</evidence>
<evidence type="ECO:0000256" key="6">
    <source>
        <dbReference type="ARBA" id="ARBA00022777"/>
    </source>
</evidence>
<evidence type="ECO:0000256" key="1">
    <source>
        <dbReference type="ARBA" id="ARBA00005790"/>
    </source>
</evidence>
<dbReference type="AlphaFoldDB" id="A0A2Z6AV97"/>
<evidence type="ECO:0000313" key="11">
    <source>
        <dbReference type="EMBL" id="BBD07153.1"/>
    </source>
</evidence>
<evidence type="ECO:0000256" key="3">
    <source>
        <dbReference type="ARBA" id="ARBA00016296"/>
    </source>
</evidence>
<dbReference type="EC" id="2.7.4.8" evidence="2 9"/>
<dbReference type="GO" id="GO:0005829">
    <property type="term" value="C:cytosol"/>
    <property type="evidence" value="ECO:0007669"/>
    <property type="project" value="TreeGrafter"/>
</dbReference>
<dbReference type="SUPFAM" id="SSF52540">
    <property type="entry name" value="P-loop containing nucleoside triphosphate hydrolases"/>
    <property type="match status" value="1"/>
</dbReference>
<evidence type="ECO:0000313" key="12">
    <source>
        <dbReference type="Proteomes" id="UP000269883"/>
    </source>
</evidence>
<comment type="similarity">
    <text evidence="1 9">Belongs to the guanylate kinase family.</text>
</comment>
<evidence type="ECO:0000256" key="5">
    <source>
        <dbReference type="ARBA" id="ARBA00022741"/>
    </source>
</evidence>
<sequence length="208" mass="23396">MNKRRGLMLVICAPSGTGKSTLTNRLRKEFPRLAFSISCTTRAPRDGEANGVDYHFLDRDEFITRRDAGYFAEWAEVHGNFYGTPKQALTEMLEEGRDVLFDIDVQGAAQLRQSMGEGCHVFLFPPSFQTLKDRLLGRGTDADDIVRRRLDNAPGEINEAVHFDGWIINDDLDVAYDQLRAVYIAEGLRPIYRPTLPAEILGNTSKGD</sequence>
<keyword evidence="6 9" id="KW-0418">Kinase</keyword>
<dbReference type="PROSITE" id="PS50052">
    <property type="entry name" value="GUANYLATE_KINASE_2"/>
    <property type="match status" value="1"/>
</dbReference>
<dbReference type="EMBL" id="AP017378">
    <property type="protein sequence ID" value="BBD07153.1"/>
    <property type="molecule type" value="Genomic_DNA"/>
</dbReference>